<dbReference type="OrthoDB" id="9772627at2"/>
<dbReference type="EMBL" id="QXXA01000004">
    <property type="protein sequence ID" value="NBI05843.1"/>
    <property type="molecule type" value="Genomic_DNA"/>
</dbReference>
<keyword evidence="2" id="KW-1185">Reference proteome</keyword>
<evidence type="ECO:0000313" key="1">
    <source>
        <dbReference type="EMBL" id="NBI05843.1"/>
    </source>
</evidence>
<evidence type="ECO:0000313" key="2">
    <source>
        <dbReference type="Proteomes" id="UP000467132"/>
    </source>
</evidence>
<organism evidence="1 2">
    <name type="scientific">Senegalia massiliensis</name>
    <dbReference type="NCBI Taxonomy" id="1720316"/>
    <lineage>
        <taxon>Bacteria</taxon>
        <taxon>Bacillati</taxon>
        <taxon>Bacillota</taxon>
        <taxon>Clostridia</taxon>
        <taxon>Eubacteriales</taxon>
        <taxon>Clostridiaceae</taxon>
        <taxon>Senegalia</taxon>
    </lineage>
</organism>
<dbReference type="GO" id="GO:0009976">
    <property type="term" value="F:tocopherol cyclase activity"/>
    <property type="evidence" value="ECO:0007669"/>
    <property type="project" value="InterPro"/>
</dbReference>
<dbReference type="AlphaFoldDB" id="A0A845QZQ5"/>
<accession>A0A845QZQ5</accession>
<dbReference type="PANTHER" id="PTHR35309">
    <property type="match status" value="1"/>
</dbReference>
<dbReference type="InterPro" id="IPR025893">
    <property type="entry name" value="Tocopherol_cyclase"/>
</dbReference>
<dbReference type="Proteomes" id="UP000467132">
    <property type="component" value="Unassembled WGS sequence"/>
</dbReference>
<proteinExistence type="predicted"/>
<reference evidence="1 2" key="1">
    <citation type="submission" date="2018-08" db="EMBL/GenBank/DDBJ databases">
        <title>Murine metabolic-syndrome-specific gut microbial biobank.</title>
        <authorList>
            <person name="Liu C."/>
        </authorList>
    </citation>
    <scope>NUCLEOTIDE SEQUENCE [LARGE SCALE GENOMIC DNA]</scope>
    <source>
        <strain evidence="1 2">583</strain>
    </source>
</reference>
<name>A0A845QZQ5_9CLOT</name>
<gene>
    <name evidence="1" type="ORF">D3Z33_03105</name>
</gene>
<evidence type="ECO:0008006" key="3">
    <source>
        <dbReference type="Google" id="ProtNLM"/>
    </source>
</evidence>
<dbReference type="Pfam" id="PF14249">
    <property type="entry name" value="Tocopherol_cycl"/>
    <property type="match status" value="1"/>
</dbReference>
<comment type="caution">
    <text evidence="1">The sequence shown here is derived from an EMBL/GenBank/DDBJ whole genome shotgun (WGS) entry which is preliminary data.</text>
</comment>
<dbReference type="PANTHER" id="PTHR35309:SF4">
    <property type="entry name" value="TOCOPHEROL CYCLASE"/>
    <property type="match status" value="1"/>
</dbReference>
<dbReference type="SUPFAM" id="SSF159245">
    <property type="entry name" value="AttH-like"/>
    <property type="match status" value="1"/>
</dbReference>
<sequence length="317" mass="37058">MKNIWKPENFQGRYKGKEYFEGWYFKIVDKNGENSLALIPGISIESKDKRHSFIQINDGNSNKAYYIKYSYDDFIYEEDKFYVKIGNNVFSKEKIILDIDHKGLKLKGTLEFNNLFEWPVNFFSPGAMGWYRFLPFMECYHGVVSMNHDIIGNLTIDSRNIDFYKGKGYIEKDWGTSFPKSWIWAQSNHFSQENNSIFISVANIPFLSREFNGFLIGLLYDKKLYRFTTYTGAKIDKLKYYDRNIEISVSESEYILNVNIIKNNTTRLISPKNGNMNGTVEESLTSYIDVELKDKNNNVIFKDTGKNSGFEVKGRLI</sequence>
<protein>
    <recommendedName>
        <fullName evidence="3">Tocopherol cyclase</fullName>
    </recommendedName>
</protein>